<dbReference type="GeneID" id="76207031"/>
<dbReference type="SUPFAM" id="SSF57997">
    <property type="entry name" value="Tropomyosin"/>
    <property type="match status" value="1"/>
</dbReference>
<feature type="coiled-coil region" evidence="7">
    <location>
        <begin position="588"/>
        <end position="629"/>
    </location>
</feature>
<feature type="coiled-coil region" evidence="7">
    <location>
        <begin position="184"/>
        <end position="404"/>
    </location>
</feature>
<organism evidence="10 11">
    <name type="scientific">Vulcanisaeta souniana JCM 11219</name>
    <dbReference type="NCBI Taxonomy" id="1293586"/>
    <lineage>
        <taxon>Archaea</taxon>
        <taxon>Thermoproteota</taxon>
        <taxon>Thermoprotei</taxon>
        <taxon>Thermoproteales</taxon>
        <taxon>Thermoproteaceae</taxon>
        <taxon>Vulcanisaeta</taxon>
    </lineage>
</organism>
<dbReference type="Proteomes" id="UP001060771">
    <property type="component" value="Chromosome"/>
</dbReference>
<accession>A0A830EEK8</accession>
<dbReference type="InterPro" id="IPR003395">
    <property type="entry name" value="RecF/RecN/SMC_N"/>
</dbReference>
<reference evidence="10" key="1">
    <citation type="journal article" date="2014" name="Int. J. Syst. Evol. Microbiol.">
        <title>Complete genome sequence of Corynebacterium casei LMG S-19264T (=DSM 44701T), isolated from a smear-ripened cheese.</title>
        <authorList>
            <consortium name="US DOE Joint Genome Institute (JGI-PGF)"/>
            <person name="Walter F."/>
            <person name="Albersmeier A."/>
            <person name="Kalinowski J."/>
            <person name="Ruckert C."/>
        </authorList>
    </citation>
    <scope>NUCLEOTIDE SEQUENCE</scope>
    <source>
        <strain evidence="10">JCM 11219</strain>
    </source>
</reference>
<evidence type="ECO:0000313" key="11">
    <source>
        <dbReference type="Proteomes" id="UP000657075"/>
    </source>
</evidence>
<feature type="binding site" evidence="6">
    <location>
        <position position="409"/>
    </location>
    <ligand>
        <name>Zn(2+)</name>
        <dbReference type="ChEBI" id="CHEBI:29105"/>
    </ligand>
</feature>
<dbReference type="Gene3D" id="3.40.50.300">
    <property type="entry name" value="P-loop containing nucleotide triphosphate hydrolases"/>
    <property type="match status" value="2"/>
</dbReference>
<keyword evidence="3 6" id="KW-0862">Zinc</keyword>
<evidence type="ECO:0000313" key="9">
    <source>
        <dbReference type="EMBL" id="BDR92388.1"/>
    </source>
</evidence>
<dbReference type="Gene3D" id="1.10.287.1490">
    <property type="match status" value="1"/>
</dbReference>
<dbReference type="SUPFAM" id="SSF52540">
    <property type="entry name" value="P-loop containing nucleoside triphosphate hydrolases"/>
    <property type="match status" value="1"/>
</dbReference>
<evidence type="ECO:0000256" key="4">
    <source>
        <dbReference type="ARBA" id="ARBA00022840"/>
    </source>
</evidence>
<dbReference type="Pfam" id="PF02463">
    <property type="entry name" value="SMC_N"/>
    <property type="match status" value="1"/>
</dbReference>
<dbReference type="PROSITE" id="PS51131">
    <property type="entry name" value="ZN_HOOK"/>
    <property type="match status" value="1"/>
</dbReference>
<dbReference type="GO" id="GO:0046872">
    <property type="term" value="F:metal ion binding"/>
    <property type="evidence" value="ECO:0007669"/>
    <property type="project" value="UniProtKB-UniRule"/>
</dbReference>
<dbReference type="Gene3D" id="1.10.287.510">
    <property type="entry name" value="Helix hairpin bin"/>
    <property type="match status" value="1"/>
</dbReference>
<reference evidence="10" key="2">
    <citation type="submission" date="2020-09" db="EMBL/GenBank/DDBJ databases">
        <authorList>
            <person name="Sun Q."/>
            <person name="Ohkuma M."/>
        </authorList>
    </citation>
    <scope>NUCLEOTIDE SEQUENCE</scope>
    <source>
        <strain evidence="10">JCM 11219</strain>
    </source>
</reference>
<evidence type="ECO:0000313" key="10">
    <source>
        <dbReference type="EMBL" id="GGI75196.1"/>
    </source>
</evidence>
<evidence type="ECO:0000256" key="6">
    <source>
        <dbReference type="PROSITE-ProRule" id="PRU00471"/>
    </source>
</evidence>
<dbReference type="SUPFAM" id="SSF75712">
    <property type="entry name" value="Rad50 coiled-coil Zn hook"/>
    <property type="match status" value="1"/>
</dbReference>
<dbReference type="Proteomes" id="UP000657075">
    <property type="component" value="Unassembled WGS sequence"/>
</dbReference>
<sequence length="803" mass="92257">MITRIEIENFKSIVRGKAVISEGINFIHGPNGSGKTSILEAMAIALYGTEWVRGRYKLGDLVRRGASSAIIRLEYLGVDGRRYLIQRSFSVEKTLESQTYVIDEGGKRVAARDREVTQFIVKTTGIDLETFSELLYVRQGEIREILRGGRKGEFRLDTLLRLDAIERARQDVVREGFRVVANTVEGLRGRIEVLERELKNRREELSRLEREVSEVTRILEGKEKELGAVEGELNDLMTREQELEKLEKEYGELKQRLNALTEEESALVNELNTLKNSLRQLDKLRGRISELERVVSREEELRGRIEELMRKRDEVKGKLALAQGARRRIEAISRELTGIDASIKELNNALDRVNQLRAKAEELRRRLARKASIEVEVGNAKDELARVNAEMEHLELELNLLREGPVEKCPLCGRPLGRDLAQELVLSRNARLMELRKRREDLMTRLGGLSREMEELGRLEEELRDVEGSISREDVIRSSLSDLRRRREQLIEELTKLNEYNEESLLGELRALESELSGLNRNIEELNKAKVELAELRGRLAGADELERRIRDDESRLVNLRSIRAGIEVRLRELEDSVEKLGVVRSRIKDLSSRRDSLMREVGELRGRIEALRDRIERLRGELKSRDSEVGGVRAELDRYVKAMDALSRLQQALDDVKPVVRRLFLDSVNEELNVMMKELMHKTSYSLLEVSEDYDVMVRRNDGITLPIEALSIGERNLVSLMLRYAIARVVMGLIPILILDEPTEHLDEEHRRRVGDWIRSLSNGVRTVIITSHVDALETIADNVVRVGFINERGESMFANS</sequence>
<evidence type="ECO:0000256" key="1">
    <source>
        <dbReference type="ARBA" id="ARBA00022723"/>
    </source>
</evidence>
<keyword evidence="1 6" id="KW-0479">Metal-binding</keyword>
<reference evidence="12" key="3">
    <citation type="submission" date="2022-09" db="EMBL/GenBank/DDBJ databases">
        <title>Complete genome sequence of Vulcanisaeta souniana.</title>
        <authorList>
            <person name="Kato S."/>
            <person name="Itoh T."/>
            <person name="Ohkuma M."/>
        </authorList>
    </citation>
    <scope>NUCLEOTIDE SEQUENCE [LARGE SCALE GENOMIC DNA]</scope>
    <source>
        <strain evidence="12">JCM 11219</strain>
    </source>
</reference>
<dbReference type="InterPro" id="IPR013134">
    <property type="entry name" value="Zn_hook_RAD50"/>
</dbReference>
<dbReference type="RefSeq" id="WP_188602950.1">
    <property type="nucleotide sequence ID" value="NZ_AP026830.1"/>
</dbReference>
<dbReference type="OrthoDB" id="25344at2157"/>
<feature type="binding site" evidence="6">
    <location>
        <position position="412"/>
    </location>
    <ligand>
        <name>Zn(2+)</name>
        <dbReference type="ChEBI" id="CHEBI:29105"/>
    </ligand>
</feature>
<evidence type="ECO:0000259" key="8">
    <source>
        <dbReference type="PROSITE" id="PS51131"/>
    </source>
</evidence>
<reference evidence="9" key="4">
    <citation type="journal article" date="2023" name="Microbiol. Resour. Announc.">
        <title>Complete Genome Sequence of Vulcanisaeta souniana Strain IC-059, a Hyperthermophilic Archaeon Isolated from Hot Spring Water in Japan.</title>
        <authorList>
            <person name="Kato S."/>
            <person name="Itoh T."/>
            <person name="Wu L."/>
            <person name="Ma J."/>
            <person name="Ohkuma M."/>
        </authorList>
    </citation>
    <scope>NUCLEOTIDE SEQUENCE</scope>
    <source>
        <strain evidence="9">JCM 11219</strain>
    </source>
</reference>
<dbReference type="AlphaFoldDB" id="A0A830EEK8"/>
<keyword evidence="2" id="KW-0547">Nucleotide-binding</keyword>
<keyword evidence="5 7" id="KW-0175">Coiled coil</keyword>
<dbReference type="EMBL" id="AP026830">
    <property type="protein sequence ID" value="BDR92388.1"/>
    <property type="molecule type" value="Genomic_DNA"/>
</dbReference>
<keyword evidence="12" id="KW-1185">Reference proteome</keyword>
<evidence type="ECO:0000256" key="7">
    <source>
        <dbReference type="SAM" id="Coils"/>
    </source>
</evidence>
<proteinExistence type="predicted"/>
<keyword evidence="4" id="KW-0067">ATP-binding</keyword>
<dbReference type="PANTHER" id="PTHR32114">
    <property type="entry name" value="ABC TRANSPORTER ABCH.3"/>
    <property type="match status" value="1"/>
</dbReference>
<evidence type="ECO:0000256" key="2">
    <source>
        <dbReference type="ARBA" id="ARBA00022741"/>
    </source>
</evidence>
<evidence type="ECO:0000313" key="12">
    <source>
        <dbReference type="Proteomes" id="UP001060771"/>
    </source>
</evidence>
<dbReference type="PANTHER" id="PTHR32114:SF2">
    <property type="entry name" value="ABC TRANSPORTER ABCH.3"/>
    <property type="match status" value="1"/>
</dbReference>
<evidence type="ECO:0000256" key="3">
    <source>
        <dbReference type="ARBA" id="ARBA00022833"/>
    </source>
</evidence>
<gene>
    <name evidence="10" type="ORF">GCM10007112_10000</name>
    <name evidence="9" type="ORF">Vsou_14810</name>
</gene>
<dbReference type="EMBL" id="BMNM01000003">
    <property type="protein sequence ID" value="GGI75196.1"/>
    <property type="molecule type" value="Genomic_DNA"/>
</dbReference>
<protein>
    <submittedName>
        <fullName evidence="10">Chromosome segregation protein SMC</fullName>
    </submittedName>
</protein>
<dbReference type="InterPro" id="IPR027417">
    <property type="entry name" value="P-loop_NTPase"/>
</dbReference>
<feature type="coiled-coil region" evidence="7">
    <location>
        <begin position="432"/>
        <end position="563"/>
    </location>
</feature>
<evidence type="ECO:0000256" key="5">
    <source>
        <dbReference type="ARBA" id="ARBA00023054"/>
    </source>
</evidence>
<feature type="domain" description="Zinc-hook" evidence="8">
    <location>
        <begin position="363"/>
        <end position="461"/>
    </location>
</feature>
<name>A0A830EEK8_9CREN</name>
<dbReference type="GO" id="GO:0005524">
    <property type="term" value="F:ATP binding"/>
    <property type="evidence" value="ECO:0007669"/>
    <property type="project" value="UniProtKB-KW"/>
</dbReference>